<sequence>MNFIKDIIYINKNTIKKAFEMFKKNWTIIFTGLIYLGITIIATLLLSPFFRVPVLNIVAGVLQYILYVAMLSSYLYILYNIIKYKKFDFKDFKLGYRVYMSPLIRIFFIGWIAEMIFIRGLVPMIAASSGGSLDTGTIVVIINLLVLVAINPLPEVIYQKHYSGLDAIKYTFEYMKENWIEWLVPNIILLGLIYIVTGSIITNLFNTSIGSNLNIMSLKGIAIYFVGQAIFSFTMIYRGVLFELLSTSTRRKRMFMRNTYK</sequence>
<keyword evidence="1" id="KW-0812">Transmembrane</keyword>
<organism evidence="2 3">
    <name type="scientific">Gottschalkia acidurici (strain ATCC 7906 / DSM 604 / BCRC 14475 / CIP 104303 / KCTC 5404 / NCIMB 10678 / 9a)</name>
    <name type="common">Clostridium acidurici</name>
    <dbReference type="NCBI Taxonomy" id="1128398"/>
    <lineage>
        <taxon>Bacteria</taxon>
        <taxon>Bacillati</taxon>
        <taxon>Bacillota</taxon>
        <taxon>Tissierellia</taxon>
        <taxon>Tissierellales</taxon>
        <taxon>Gottschalkiaceae</taxon>
        <taxon>Gottschalkia</taxon>
    </lineage>
</organism>
<keyword evidence="1" id="KW-0472">Membrane</keyword>
<dbReference type="EMBL" id="CP003326">
    <property type="protein sequence ID" value="AFS77946.1"/>
    <property type="molecule type" value="Genomic_DNA"/>
</dbReference>
<evidence type="ECO:0000313" key="3">
    <source>
        <dbReference type="Proteomes" id="UP000006094"/>
    </source>
</evidence>
<dbReference type="eggNOG" id="ENOG502ZC7V">
    <property type="taxonomic scope" value="Bacteria"/>
</dbReference>
<dbReference type="AlphaFoldDB" id="K0B007"/>
<evidence type="ECO:0000256" key="1">
    <source>
        <dbReference type="SAM" id="Phobius"/>
    </source>
</evidence>
<name>K0B007_GOTA9</name>
<dbReference type="KEGG" id="cad:Curi_c08760"/>
<feature type="transmembrane region" description="Helical" evidence="1">
    <location>
        <begin position="61"/>
        <end position="82"/>
    </location>
</feature>
<keyword evidence="3" id="KW-1185">Reference proteome</keyword>
<protein>
    <submittedName>
        <fullName evidence="2">Membrane protein</fullName>
    </submittedName>
</protein>
<feature type="transmembrane region" description="Helical" evidence="1">
    <location>
        <begin position="138"/>
        <end position="158"/>
    </location>
</feature>
<feature type="transmembrane region" description="Helical" evidence="1">
    <location>
        <begin position="26"/>
        <end position="49"/>
    </location>
</feature>
<keyword evidence="1" id="KW-1133">Transmembrane helix</keyword>
<dbReference type="Proteomes" id="UP000006094">
    <property type="component" value="Chromosome"/>
</dbReference>
<dbReference type="HOGENOM" id="CLU_089238_0_0_9"/>
<dbReference type="RefSeq" id="WP_014967083.1">
    <property type="nucleotide sequence ID" value="NC_018664.1"/>
</dbReference>
<reference evidence="2 3" key="1">
    <citation type="journal article" date="2012" name="PLoS ONE">
        <title>The purine-utilizing bacterium Clostridium acidurici 9a: a genome-guided metabolic reconsideration.</title>
        <authorList>
            <person name="Hartwich K."/>
            <person name="Poehlein A."/>
            <person name="Daniel R."/>
        </authorList>
    </citation>
    <scope>NUCLEOTIDE SEQUENCE [LARGE SCALE GENOMIC DNA]</scope>
    <source>
        <strain evidence="3">ATCC 7906 / DSM 604 / BCRC 14475 / CIP 104303 / KCTC 5404 / NCIMB 10678 / 9a</strain>
    </source>
</reference>
<gene>
    <name evidence="2" type="ordered locus">Curi_c08760</name>
</gene>
<feature type="transmembrane region" description="Helical" evidence="1">
    <location>
        <begin position="179"/>
        <end position="201"/>
    </location>
</feature>
<evidence type="ECO:0000313" key="2">
    <source>
        <dbReference type="EMBL" id="AFS77946.1"/>
    </source>
</evidence>
<feature type="transmembrane region" description="Helical" evidence="1">
    <location>
        <begin position="221"/>
        <end position="245"/>
    </location>
</feature>
<proteinExistence type="predicted"/>
<dbReference type="OrthoDB" id="1701429at2"/>
<dbReference type="STRING" id="1128398.Curi_c08760"/>
<feature type="transmembrane region" description="Helical" evidence="1">
    <location>
        <begin position="103"/>
        <end position="126"/>
    </location>
</feature>
<accession>K0B007</accession>